<name>A0ACC3SCK9_9PEZI</name>
<accession>A0ACC3SCK9</accession>
<gene>
    <name evidence="1" type="ORF">M8818_004713</name>
</gene>
<dbReference type="EMBL" id="JAMKPW020000022">
    <property type="protein sequence ID" value="KAK8206878.1"/>
    <property type="molecule type" value="Genomic_DNA"/>
</dbReference>
<keyword evidence="2" id="KW-1185">Reference proteome</keyword>
<proteinExistence type="predicted"/>
<protein>
    <submittedName>
        <fullName evidence="1">Uncharacterized protein</fullName>
    </submittedName>
</protein>
<reference evidence="1" key="1">
    <citation type="submission" date="2024-02" db="EMBL/GenBank/DDBJ databases">
        <title>Metagenome Assembled Genome of Zalaria obscura JY119.</title>
        <authorList>
            <person name="Vighnesh L."/>
            <person name="Jagadeeshwari U."/>
            <person name="Venkata Ramana C."/>
            <person name="Sasikala C."/>
        </authorList>
    </citation>
    <scope>NUCLEOTIDE SEQUENCE</scope>
    <source>
        <strain evidence="1">JY119</strain>
    </source>
</reference>
<dbReference type="Proteomes" id="UP001320706">
    <property type="component" value="Unassembled WGS sequence"/>
</dbReference>
<evidence type="ECO:0000313" key="2">
    <source>
        <dbReference type="Proteomes" id="UP001320706"/>
    </source>
</evidence>
<sequence>MSATTRDPRRTTGGYCSRPHVTKLVSSDPHATWAGRTSHPDCCQVRSRISSPLNLTVSATVVINTPVTLPTVITTPPFPTYLPLSHLLHTLCYTPLFSTPRRWSVGSKCTAAWLSQTAMSTISECEARISAIRTSKALLEHQLLLEREEKELSILEWKLETERASSRAKRKRKRKSESFDTAEEIVNYIKAGPAGTASKRRKAPSSLLSLFTGEEPYEYIFYDIAKYLDVGSLVALTRTCKRLSGVYQTLLQGTEQWNVDYKLYNFVNNPRALRYTMGKCGALISGSFALQFFERANWEDADLDIFVEDGADAAEMVQYVEQIEHYGDAKHVSLGQEVPHQYLKQVCVHQSHHASQVCMLTLSQIRTYQHYPDSSGKPTQIKLLITSTLPLRAILMTCYTTAHANIISWNKAYALFPKITFTDNKIVLARHLDDRLGSILARYSKRGWRSTERLANLSDVSQDLVFQRRIGDNSTWIIPFDTTHVRNPGLPDYVLEYSGFTLNAENHPRFASNKQFQFEASVFASCVLKYRYTSGEDGWNRFLERKTAPLATVEMCKMPPKLRPRNTLPVIVNDDGSSSFGNGGANGATAGEESEMYYTEDQEHWPAFSVEFEKPRGWEFADELIPRWREEWLREWHEFISGQFGSDDEDEGGAVEEVEEDEEFD</sequence>
<comment type="caution">
    <text evidence="1">The sequence shown here is derived from an EMBL/GenBank/DDBJ whole genome shotgun (WGS) entry which is preliminary data.</text>
</comment>
<evidence type="ECO:0000313" key="1">
    <source>
        <dbReference type="EMBL" id="KAK8206878.1"/>
    </source>
</evidence>
<organism evidence="1 2">
    <name type="scientific">Zalaria obscura</name>
    <dbReference type="NCBI Taxonomy" id="2024903"/>
    <lineage>
        <taxon>Eukaryota</taxon>
        <taxon>Fungi</taxon>
        <taxon>Dikarya</taxon>
        <taxon>Ascomycota</taxon>
        <taxon>Pezizomycotina</taxon>
        <taxon>Dothideomycetes</taxon>
        <taxon>Dothideomycetidae</taxon>
        <taxon>Dothideales</taxon>
        <taxon>Zalariaceae</taxon>
        <taxon>Zalaria</taxon>
    </lineage>
</organism>